<name>A0ACB0M9D3_TRIPR</name>
<proteinExistence type="predicted"/>
<comment type="caution">
    <text evidence="1">The sequence shown here is derived from an EMBL/GenBank/DDBJ whole genome shotgun (WGS) entry which is preliminary data.</text>
</comment>
<dbReference type="Proteomes" id="UP001177021">
    <property type="component" value="Unassembled WGS sequence"/>
</dbReference>
<evidence type="ECO:0000313" key="1">
    <source>
        <dbReference type="EMBL" id="CAJ2678471.1"/>
    </source>
</evidence>
<reference evidence="1" key="1">
    <citation type="submission" date="2023-10" db="EMBL/GenBank/DDBJ databases">
        <authorList>
            <person name="Rodriguez Cubillos JULIANA M."/>
            <person name="De Vega J."/>
        </authorList>
    </citation>
    <scope>NUCLEOTIDE SEQUENCE</scope>
</reference>
<gene>
    <name evidence="1" type="ORF">MILVUS5_LOCUS40750</name>
</gene>
<keyword evidence="2" id="KW-1185">Reference proteome</keyword>
<accession>A0ACB0M9D3</accession>
<evidence type="ECO:0000313" key="2">
    <source>
        <dbReference type="Proteomes" id="UP001177021"/>
    </source>
</evidence>
<organism evidence="1 2">
    <name type="scientific">Trifolium pratense</name>
    <name type="common">Red clover</name>
    <dbReference type="NCBI Taxonomy" id="57577"/>
    <lineage>
        <taxon>Eukaryota</taxon>
        <taxon>Viridiplantae</taxon>
        <taxon>Streptophyta</taxon>
        <taxon>Embryophyta</taxon>
        <taxon>Tracheophyta</taxon>
        <taxon>Spermatophyta</taxon>
        <taxon>Magnoliopsida</taxon>
        <taxon>eudicotyledons</taxon>
        <taxon>Gunneridae</taxon>
        <taxon>Pentapetalae</taxon>
        <taxon>rosids</taxon>
        <taxon>fabids</taxon>
        <taxon>Fabales</taxon>
        <taxon>Fabaceae</taxon>
        <taxon>Papilionoideae</taxon>
        <taxon>50 kb inversion clade</taxon>
        <taxon>NPAAA clade</taxon>
        <taxon>Hologalegina</taxon>
        <taxon>IRL clade</taxon>
        <taxon>Trifolieae</taxon>
        <taxon>Trifolium</taxon>
    </lineage>
</organism>
<sequence length="143" mass="16843">MNLNNTKKQRKQLSNLPQTSLYKKIKKNCKKLASTVHKKQTPIFTISLSLNLKEEHSRKQERKLRSSSNKFSLSNVFRMCFSTLKSHQKTLNPYPLSFLKVTSFSNISNYSKYAPFISWREEMPHKLHQQFHNISNENARQPS</sequence>
<dbReference type="EMBL" id="CASHSV030000823">
    <property type="protein sequence ID" value="CAJ2678471.1"/>
    <property type="molecule type" value="Genomic_DNA"/>
</dbReference>
<protein>
    <submittedName>
        <fullName evidence="1">Uncharacterized protein</fullName>
    </submittedName>
</protein>